<dbReference type="Proteomes" id="UP000887579">
    <property type="component" value="Unplaced"/>
</dbReference>
<reference evidence="2" key="1">
    <citation type="submission" date="2022-11" db="UniProtKB">
        <authorList>
            <consortium name="WormBaseParasite"/>
        </authorList>
    </citation>
    <scope>IDENTIFICATION</scope>
</reference>
<organism evidence="1 2">
    <name type="scientific">Panagrolaimus sp. ES5</name>
    <dbReference type="NCBI Taxonomy" id="591445"/>
    <lineage>
        <taxon>Eukaryota</taxon>
        <taxon>Metazoa</taxon>
        <taxon>Ecdysozoa</taxon>
        <taxon>Nematoda</taxon>
        <taxon>Chromadorea</taxon>
        <taxon>Rhabditida</taxon>
        <taxon>Tylenchina</taxon>
        <taxon>Panagrolaimomorpha</taxon>
        <taxon>Panagrolaimoidea</taxon>
        <taxon>Panagrolaimidae</taxon>
        <taxon>Panagrolaimus</taxon>
    </lineage>
</organism>
<protein>
    <submittedName>
        <fullName evidence="2">Uncharacterized protein</fullName>
    </submittedName>
</protein>
<dbReference type="WBParaSite" id="ES5_v2.g657.t1">
    <property type="protein sequence ID" value="ES5_v2.g657.t1"/>
    <property type="gene ID" value="ES5_v2.g657"/>
</dbReference>
<evidence type="ECO:0000313" key="1">
    <source>
        <dbReference type="Proteomes" id="UP000887579"/>
    </source>
</evidence>
<name>A0AC34GPU9_9BILA</name>
<sequence>MFEGGANRGFTGFSQNCVREIGSVISLSVTNHFMPEMDIRPLSSLPDGNKLVDNVTMFCINENMFTVATIKNGKFDKIVLNNVPFEIAFMGGRIQIGKDALKFKEERNSFIITGRRKASPTFLFAFFLRYSVKTVEVISGQMPKTIVIVAKNLTDDFRQKLMDSCKFAKLNSNNVQIHEYKIVEIKTD</sequence>
<evidence type="ECO:0000313" key="2">
    <source>
        <dbReference type="WBParaSite" id="ES5_v2.g657.t1"/>
    </source>
</evidence>
<proteinExistence type="predicted"/>
<accession>A0AC34GPU9</accession>